<evidence type="ECO:0000313" key="3">
    <source>
        <dbReference type="WBParaSite" id="Pan_g15153.t1"/>
    </source>
</evidence>
<dbReference type="AlphaFoldDB" id="A0A7E4V0P8"/>
<protein>
    <submittedName>
        <fullName evidence="3">DUF4817 domain-containing protein</fullName>
    </submittedName>
</protein>
<name>A0A7E4V0P8_PANRE</name>
<accession>A0A7E4V0P8</accession>
<proteinExistence type="predicted"/>
<keyword evidence="2" id="KW-1185">Reference proteome</keyword>
<evidence type="ECO:0000256" key="1">
    <source>
        <dbReference type="SAM" id="Phobius"/>
    </source>
</evidence>
<sequence>MLYAYHKDYYTSWSALQKKAWKVYSRLYLNDCTNFDKFLSQKLHDASRHELYRIRDVDESGKPFLFALFQQFGLITVAWIKEPPKDYKGCYIDDDNIMTSKWFWFRSSANDFIQQNRNKLKGLPKCVELKRNGLVSKGKGKAPNEMLEHENDDASALLEENESSHNVTSTNSSQVLETRSIHGAAMNPNREPERFKKFEAFVFLSVSLGFRGEEVDRKYGITNAGQYFVFVVSKIDYYVVRVVLEPNERFNGTLLEKMYLYACTIHLPRIQTRENIDNWVKETSAHFVTKHNYILNDWARDGKHVKTCIRDLEACGFGLKPGDHIRRNLKFWKLKPTYHDGIYIGDGKVAHYTVDGTVKLFSSKDDSRAGIVTLEQFMKGESYLYLVLYRSPDRSGDEIVKIAKQCVENNVWHGRTTYFIILIVFVVLLLILAWAREHFQSRAWKECKEAVTTSSNVSSTDNR</sequence>
<reference evidence="3" key="2">
    <citation type="submission" date="2020-10" db="UniProtKB">
        <authorList>
            <consortium name="WormBaseParasite"/>
        </authorList>
    </citation>
    <scope>IDENTIFICATION</scope>
</reference>
<evidence type="ECO:0000313" key="2">
    <source>
        <dbReference type="Proteomes" id="UP000492821"/>
    </source>
</evidence>
<dbReference type="Gene3D" id="3.90.1720.10">
    <property type="entry name" value="endopeptidase domain like (from Nostoc punctiforme)"/>
    <property type="match status" value="1"/>
</dbReference>
<feature type="transmembrane region" description="Helical" evidence="1">
    <location>
        <begin position="416"/>
        <end position="435"/>
    </location>
</feature>
<dbReference type="WBParaSite" id="Pan_g15153.t1">
    <property type="protein sequence ID" value="Pan_g15153.t1"/>
    <property type="gene ID" value="Pan_g15153"/>
</dbReference>
<keyword evidence="1" id="KW-0472">Membrane</keyword>
<dbReference type="Proteomes" id="UP000492821">
    <property type="component" value="Unassembled WGS sequence"/>
</dbReference>
<reference evidence="2" key="1">
    <citation type="journal article" date="2013" name="Genetics">
        <title>The draft genome and transcriptome of Panagrellus redivivus are shaped by the harsh demands of a free-living lifestyle.</title>
        <authorList>
            <person name="Srinivasan J."/>
            <person name="Dillman A.R."/>
            <person name="Macchietto M.G."/>
            <person name="Heikkinen L."/>
            <person name="Lakso M."/>
            <person name="Fracchia K.M."/>
            <person name="Antoshechkin I."/>
            <person name="Mortazavi A."/>
            <person name="Wong G."/>
            <person name="Sternberg P.W."/>
        </authorList>
    </citation>
    <scope>NUCLEOTIDE SEQUENCE [LARGE SCALE GENOMIC DNA]</scope>
    <source>
        <strain evidence="2">MT8872</strain>
    </source>
</reference>
<keyword evidence="1" id="KW-1133">Transmembrane helix</keyword>
<organism evidence="2 3">
    <name type="scientific">Panagrellus redivivus</name>
    <name type="common">Microworm</name>
    <dbReference type="NCBI Taxonomy" id="6233"/>
    <lineage>
        <taxon>Eukaryota</taxon>
        <taxon>Metazoa</taxon>
        <taxon>Ecdysozoa</taxon>
        <taxon>Nematoda</taxon>
        <taxon>Chromadorea</taxon>
        <taxon>Rhabditida</taxon>
        <taxon>Tylenchina</taxon>
        <taxon>Panagrolaimomorpha</taxon>
        <taxon>Panagrolaimoidea</taxon>
        <taxon>Panagrolaimidae</taxon>
        <taxon>Panagrellus</taxon>
    </lineage>
</organism>
<keyword evidence="1" id="KW-0812">Transmembrane</keyword>